<proteinExistence type="inferred from homology"/>
<comment type="caution">
    <text evidence="9">The sequence shown here is derived from an EMBL/GenBank/DDBJ whole genome shotgun (WGS) entry which is preliminary data.</text>
</comment>
<dbReference type="Gramene" id="PSR92476">
    <property type="protein sequence ID" value="PSR92476"/>
    <property type="gene ID" value="CEY00_Acc27093"/>
</dbReference>
<reference evidence="9 10" key="1">
    <citation type="submission" date="2017-07" db="EMBL/GenBank/DDBJ databases">
        <title>An improved, manually edited Actinidia chinensis var. chinensis (kiwifruit) genome highlights the challenges associated with draft genomes and gene prediction in plants.</title>
        <authorList>
            <person name="Pilkington S."/>
            <person name="Crowhurst R."/>
            <person name="Hilario E."/>
            <person name="Nardozza S."/>
            <person name="Fraser L."/>
            <person name="Peng Y."/>
            <person name="Gunaseelan K."/>
            <person name="Simpson R."/>
            <person name="Tahir J."/>
            <person name="Deroles S."/>
            <person name="Templeton K."/>
            <person name="Luo Z."/>
            <person name="Davy M."/>
            <person name="Cheng C."/>
            <person name="Mcneilage M."/>
            <person name="Scaglione D."/>
            <person name="Liu Y."/>
            <person name="Zhang Q."/>
            <person name="Datson P."/>
            <person name="De Silva N."/>
            <person name="Gardiner S."/>
            <person name="Bassett H."/>
            <person name="Chagne D."/>
            <person name="Mccallum J."/>
            <person name="Dzierzon H."/>
            <person name="Deng C."/>
            <person name="Wang Y.-Y."/>
            <person name="Barron N."/>
            <person name="Manako K."/>
            <person name="Bowen J."/>
            <person name="Foster T."/>
            <person name="Erridge Z."/>
            <person name="Tiffin H."/>
            <person name="Waite C."/>
            <person name="Davies K."/>
            <person name="Grierson E."/>
            <person name="Laing W."/>
            <person name="Kirk R."/>
            <person name="Chen X."/>
            <person name="Wood M."/>
            <person name="Montefiori M."/>
            <person name="Brummell D."/>
            <person name="Schwinn K."/>
            <person name="Catanach A."/>
            <person name="Fullerton C."/>
            <person name="Li D."/>
            <person name="Meiyalaghan S."/>
            <person name="Nieuwenhuizen N."/>
            <person name="Read N."/>
            <person name="Prakash R."/>
            <person name="Hunter D."/>
            <person name="Zhang H."/>
            <person name="Mckenzie M."/>
            <person name="Knabel M."/>
            <person name="Harris A."/>
            <person name="Allan A."/>
            <person name="Chen A."/>
            <person name="Janssen B."/>
            <person name="Plunkett B."/>
            <person name="Dwamena C."/>
            <person name="Voogd C."/>
            <person name="Leif D."/>
            <person name="Lafferty D."/>
            <person name="Souleyre E."/>
            <person name="Varkonyi-Gasic E."/>
            <person name="Gambi F."/>
            <person name="Hanley J."/>
            <person name="Yao J.-L."/>
            <person name="Cheung J."/>
            <person name="David K."/>
            <person name="Warren B."/>
            <person name="Marsh K."/>
            <person name="Snowden K."/>
            <person name="Lin-Wang K."/>
            <person name="Brian L."/>
            <person name="Martinez-Sanchez M."/>
            <person name="Wang M."/>
            <person name="Ileperuma N."/>
            <person name="Macnee N."/>
            <person name="Campin R."/>
            <person name="Mcatee P."/>
            <person name="Drummond R."/>
            <person name="Espley R."/>
            <person name="Ireland H."/>
            <person name="Wu R."/>
            <person name="Atkinson R."/>
            <person name="Karunairetnam S."/>
            <person name="Bulley S."/>
            <person name="Chunkath S."/>
            <person name="Hanley Z."/>
            <person name="Storey R."/>
            <person name="Thrimawithana A."/>
            <person name="Thomson S."/>
            <person name="David C."/>
            <person name="Testolin R."/>
        </authorList>
    </citation>
    <scope>NUCLEOTIDE SEQUENCE [LARGE SCALE GENOMIC DNA]</scope>
    <source>
        <strain evidence="10">cv. Red5</strain>
        <tissue evidence="9">Young leaf</tissue>
    </source>
</reference>
<evidence type="ECO:0000256" key="5">
    <source>
        <dbReference type="ARBA" id="ARBA00023002"/>
    </source>
</evidence>
<name>A0A2R6PJI9_ACTCC</name>
<dbReference type="SUPFAM" id="SSF55424">
    <property type="entry name" value="FAD/NAD-linked reductases, dimerisation (C-terminal) domain"/>
    <property type="match status" value="1"/>
</dbReference>
<evidence type="ECO:0000256" key="7">
    <source>
        <dbReference type="SAM" id="MobiDB-lite"/>
    </source>
</evidence>
<evidence type="ECO:0000259" key="8">
    <source>
        <dbReference type="Pfam" id="PF02852"/>
    </source>
</evidence>
<evidence type="ECO:0000313" key="10">
    <source>
        <dbReference type="Proteomes" id="UP000241394"/>
    </source>
</evidence>
<dbReference type="InterPro" id="IPR050151">
    <property type="entry name" value="Class-I_Pyr_Nuc-Dis_Oxidored"/>
</dbReference>
<comment type="similarity">
    <text evidence="2">Belongs to the class-I pyridine nucleotide-disulfide oxidoreductase family.</text>
</comment>
<sequence length="232" mass="25264">MFPSLFRRPQYLRRTTSSSAAATLPPSRRRSWGSKPPVSRSEALSAALASTSVVSPPGSKVVPVDTSRDGVKLTLEPAAGAHKAEEDGIAFMEFIAGKEGHGDYDMVPGVVYTHPEVAYAGKTEEQVKALRVDYRVGKFPFLANSRAKAIDDVEGVVKILVVAERLTRYWGSILHIMAPNAEKLSRQAVLALQYGVSSEDIARTCHVHPTMSEALKEAAMATYGKFIHILRN</sequence>
<feature type="compositionally biased region" description="Low complexity" evidence="7">
    <location>
        <begin position="16"/>
        <end position="26"/>
    </location>
</feature>
<evidence type="ECO:0000256" key="2">
    <source>
        <dbReference type="ARBA" id="ARBA00007532"/>
    </source>
</evidence>
<dbReference type="GO" id="GO:0050660">
    <property type="term" value="F:flavin adenine dinucleotide binding"/>
    <property type="evidence" value="ECO:0007669"/>
    <property type="project" value="TreeGrafter"/>
</dbReference>
<dbReference type="GO" id="GO:0006103">
    <property type="term" value="P:2-oxoglutarate metabolic process"/>
    <property type="evidence" value="ECO:0007669"/>
    <property type="project" value="TreeGrafter"/>
</dbReference>
<keyword evidence="10" id="KW-1185">Reference proteome</keyword>
<keyword evidence="5" id="KW-0560">Oxidoreductase</keyword>
<evidence type="ECO:0000256" key="6">
    <source>
        <dbReference type="ARBA" id="ARBA00023027"/>
    </source>
</evidence>
<dbReference type="Gene3D" id="3.30.390.30">
    <property type="match status" value="1"/>
</dbReference>
<dbReference type="Pfam" id="PF02852">
    <property type="entry name" value="Pyr_redox_dim"/>
    <property type="match status" value="1"/>
</dbReference>
<dbReference type="GO" id="GO:0045252">
    <property type="term" value="C:oxoglutarate dehydrogenase complex"/>
    <property type="evidence" value="ECO:0007669"/>
    <property type="project" value="TreeGrafter"/>
</dbReference>
<dbReference type="PRINTS" id="PR00411">
    <property type="entry name" value="PNDRDTASEI"/>
</dbReference>
<evidence type="ECO:0000256" key="4">
    <source>
        <dbReference type="ARBA" id="ARBA00022827"/>
    </source>
</evidence>
<evidence type="ECO:0000256" key="3">
    <source>
        <dbReference type="ARBA" id="ARBA00022630"/>
    </source>
</evidence>
<dbReference type="AlphaFoldDB" id="A0A2R6PJI9"/>
<dbReference type="FunFam" id="3.30.390.30:FF:000001">
    <property type="entry name" value="Dihydrolipoyl dehydrogenase"/>
    <property type="match status" value="1"/>
</dbReference>
<dbReference type="PANTHER" id="PTHR22912:SF223">
    <property type="entry name" value="DIHYDROLIPOYL DEHYDROGENASE 1, MITOCHONDRIAL"/>
    <property type="match status" value="1"/>
</dbReference>
<organism evidence="9 10">
    <name type="scientific">Actinidia chinensis var. chinensis</name>
    <name type="common">Chinese soft-hair kiwi</name>
    <dbReference type="NCBI Taxonomy" id="1590841"/>
    <lineage>
        <taxon>Eukaryota</taxon>
        <taxon>Viridiplantae</taxon>
        <taxon>Streptophyta</taxon>
        <taxon>Embryophyta</taxon>
        <taxon>Tracheophyta</taxon>
        <taxon>Spermatophyta</taxon>
        <taxon>Magnoliopsida</taxon>
        <taxon>eudicotyledons</taxon>
        <taxon>Gunneridae</taxon>
        <taxon>Pentapetalae</taxon>
        <taxon>asterids</taxon>
        <taxon>Ericales</taxon>
        <taxon>Actinidiaceae</taxon>
        <taxon>Actinidia</taxon>
    </lineage>
</organism>
<dbReference type="EMBL" id="NKQK01000024">
    <property type="protein sequence ID" value="PSR92476.1"/>
    <property type="molecule type" value="Genomic_DNA"/>
</dbReference>
<dbReference type="OMA" id="FPHELEY"/>
<dbReference type="InterPro" id="IPR004099">
    <property type="entry name" value="Pyr_nucl-diS_OxRdtase_dimer"/>
</dbReference>
<feature type="domain" description="Pyridine nucleotide-disulphide oxidoreductase dimerisation" evidence="8">
    <location>
        <begin position="107"/>
        <end position="219"/>
    </location>
</feature>
<dbReference type="InterPro" id="IPR016156">
    <property type="entry name" value="FAD/NAD-linked_Rdtase_dimer_sf"/>
</dbReference>
<accession>A0A2R6PJI9</accession>
<comment type="cofactor">
    <cofactor evidence="1">
        <name>FAD</name>
        <dbReference type="ChEBI" id="CHEBI:57692"/>
    </cofactor>
</comment>
<dbReference type="OrthoDB" id="1702821at2759"/>
<evidence type="ECO:0000256" key="1">
    <source>
        <dbReference type="ARBA" id="ARBA00001974"/>
    </source>
</evidence>
<gene>
    <name evidence="9" type="ORF">CEY00_Acc27093</name>
</gene>
<protein>
    <submittedName>
        <fullName evidence="9">Leghemoglobin reductase</fullName>
    </submittedName>
</protein>
<keyword evidence="6" id="KW-0520">NAD</keyword>
<evidence type="ECO:0000313" key="9">
    <source>
        <dbReference type="EMBL" id="PSR92476.1"/>
    </source>
</evidence>
<dbReference type="GO" id="GO:0005739">
    <property type="term" value="C:mitochondrion"/>
    <property type="evidence" value="ECO:0007669"/>
    <property type="project" value="TreeGrafter"/>
</dbReference>
<dbReference type="PANTHER" id="PTHR22912">
    <property type="entry name" value="DISULFIDE OXIDOREDUCTASE"/>
    <property type="match status" value="1"/>
</dbReference>
<keyword evidence="4" id="KW-0274">FAD</keyword>
<dbReference type="InParanoid" id="A0A2R6PJI9"/>
<feature type="region of interest" description="Disordered" evidence="7">
    <location>
        <begin position="16"/>
        <end position="38"/>
    </location>
</feature>
<keyword evidence="3" id="KW-0285">Flavoprotein</keyword>
<dbReference type="STRING" id="1590841.A0A2R6PJI9"/>
<dbReference type="Proteomes" id="UP000241394">
    <property type="component" value="Chromosome LG24"/>
</dbReference>
<dbReference type="GO" id="GO:0004148">
    <property type="term" value="F:dihydrolipoyl dehydrogenase (NADH) activity"/>
    <property type="evidence" value="ECO:0007669"/>
    <property type="project" value="TreeGrafter"/>
</dbReference>
<reference evidence="10" key="2">
    <citation type="journal article" date="2018" name="BMC Genomics">
        <title>A manually annotated Actinidia chinensis var. chinensis (kiwifruit) genome highlights the challenges associated with draft genomes and gene prediction in plants.</title>
        <authorList>
            <person name="Pilkington S.M."/>
            <person name="Crowhurst R."/>
            <person name="Hilario E."/>
            <person name="Nardozza S."/>
            <person name="Fraser L."/>
            <person name="Peng Y."/>
            <person name="Gunaseelan K."/>
            <person name="Simpson R."/>
            <person name="Tahir J."/>
            <person name="Deroles S.C."/>
            <person name="Templeton K."/>
            <person name="Luo Z."/>
            <person name="Davy M."/>
            <person name="Cheng C."/>
            <person name="McNeilage M."/>
            <person name="Scaglione D."/>
            <person name="Liu Y."/>
            <person name="Zhang Q."/>
            <person name="Datson P."/>
            <person name="De Silva N."/>
            <person name="Gardiner S.E."/>
            <person name="Bassett H."/>
            <person name="Chagne D."/>
            <person name="McCallum J."/>
            <person name="Dzierzon H."/>
            <person name="Deng C."/>
            <person name="Wang Y.Y."/>
            <person name="Barron L."/>
            <person name="Manako K."/>
            <person name="Bowen J."/>
            <person name="Foster T.M."/>
            <person name="Erridge Z.A."/>
            <person name="Tiffin H."/>
            <person name="Waite C.N."/>
            <person name="Davies K.M."/>
            <person name="Grierson E.P."/>
            <person name="Laing W.A."/>
            <person name="Kirk R."/>
            <person name="Chen X."/>
            <person name="Wood M."/>
            <person name="Montefiori M."/>
            <person name="Brummell D.A."/>
            <person name="Schwinn K.E."/>
            <person name="Catanach A."/>
            <person name="Fullerton C."/>
            <person name="Li D."/>
            <person name="Meiyalaghan S."/>
            <person name="Nieuwenhuizen N."/>
            <person name="Read N."/>
            <person name="Prakash R."/>
            <person name="Hunter D."/>
            <person name="Zhang H."/>
            <person name="McKenzie M."/>
            <person name="Knabel M."/>
            <person name="Harris A."/>
            <person name="Allan A.C."/>
            <person name="Gleave A."/>
            <person name="Chen A."/>
            <person name="Janssen B.J."/>
            <person name="Plunkett B."/>
            <person name="Ampomah-Dwamena C."/>
            <person name="Voogd C."/>
            <person name="Leif D."/>
            <person name="Lafferty D."/>
            <person name="Souleyre E.J.F."/>
            <person name="Varkonyi-Gasic E."/>
            <person name="Gambi F."/>
            <person name="Hanley J."/>
            <person name="Yao J.L."/>
            <person name="Cheung J."/>
            <person name="David K.M."/>
            <person name="Warren B."/>
            <person name="Marsh K."/>
            <person name="Snowden K.C."/>
            <person name="Lin-Wang K."/>
            <person name="Brian L."/>
            <person name="Martinez-Sanchez M."/>
            <person name="Wang M."/>
            <person name="Ileperuma N."/>
            <person name="Macnee N."/>
            <person name="Campin R."/>
            <person name="McAtee P."/>
            <person name="Drummond R.S.M."/>
            <person name="Espley R.V."/>
            <person name="Ireland H.S."/>
            <person name="Wu R."/>
            <person name="Atkinson R.G."/>
            <person name="Karunairetnam S."/>
            <person name="Bulley S."/>
            <person name="Chunkath S."/>
            <person name="Hanley Z."/>
            <person name="Storey R."/>
            <person name="Thrimawithana A.H."/>
            <person name="Thomson S."/>
            <person name="David C."/>
            <person name="Testolin R."/>
            <person name="Huang H."/>
            <person name="Hellens R.P."/>
            <person name="Schaffer R.J."/>
        </authorList>
    </citation>
    <scope>NUCLEOTIDE SEQUENCE [LARGE SCALE GENOMIC DNA]</scope>
    <source>
        <strain evidence="10">cv. Red5</strain>
    </source>
</reference>